<comment type="caution">
    <text evidence="2">The sequence shown here is derived from an EMBL/GenBank/DDBJ whole genome shotgun (WGS) entry which is preliminary data.</text>
</comment>
<evidence type="ECO:0000313" key="3">
    <source>
        <dbReference type="Proteomes" id="UP000070184"/>
    </source>
</evidence>
<protein>
    <submittedName>
        <fullName evidence="2">Uncharacterized protein</fullName>
    </submittedName>
</protein>
<feature type="coiled-coil region" evidence="1">
    <location>
        <begin position="28"/>
        <end position="55"/>
    </location>
</feature>
<organism evidence="2 3">
    <name type="scientific">candidate division MSBL1 archaeon SCGC-AAA259B11</name>
    <dbReference type="NCBI Taxonomy" id="1698260"/>
    <lineage>
        <taxon>Archaea</taxon>
        <taxon>Methanobacteriati</taxon>
        <taxon>Methanobacteriota</taxon>
        <taxon>candidate division MSBL1</taxon>
    </lineage>
</organism>
<gene>
    <name evidence="2" type="ORF">AKJ61_00680</name>
</gene>
<evidence type="ECO:0000313" key="2">
    <source>
        <dbReference type="EMBL" id="KXA90429.1"/>
    </source>
</evidence>
<proteinExistence type="predicted"/>
<keyword evidence="3" id="KW-1185">Reference proteome</keyword>
<dbReference type="EMBL" id="LHXK01000005">
    <property type="protein sequence ID" value="KXA90429.1"/>
    <property type="molecule type" value="Genomic_DNA"/>
</dbReference>
<sequence length="75" mass="8776">MIMDESEKEVVQEVFSSVHPYLNRPSGLEEAIEDISEESSDLDEFERKFDALISEQEDPSTKADYRIFINKFRSQ</sequence>
<dbReference type="AlphaFoldDB" id="A0A133U8C7"/>
<keyword evidence="1" id="KW-0175">Coiled coil</keyword>
<name>A0A133U8C7_9EURY</name>
<evidence type="ECO:0000256" key="1">
    <source>
        <dbReference type="SAM" id="Coils"/>
    </source>
</evidence>
<dbReference type="Proteomes" id="UP000070184">
    <property type="component" value="Unassembled WGS sequence"/>
</dbReference>
<accession>A0A133U8C7</accession>
<reference evidence="2 3" key="1">
    <citation type="journal article" date="2016" name="Sci. Rep.">
        <title>Metabolic traits of an uncultured archaeal lineage -MSBL1- from brine pools of the Red Sea.</title>
        <authorList>
            <person name="Mwirichia R."/>
            <person name="Alam I."/>
            <person name="Rashid M."/>
            <person name="Vinu M."/>
            <person name="Ba-Alawi W."/>
            <person name="Anthony Kamau A."/>
            <person name="Kamanda Ngugi D."/>
            <person name="Goker M."/>
            <person name="Klenk H.P."/>
            <person name="Bajic V."/>
            <person name="Stingl U."/>
        </authorList>
    </citation>
    <scope>NUCLEOTIDE SEQUENCE [LARGE SCALE GENOMIC DNA]</scope>
    <source>
        <strain evidence="2">SCGC-AAA259B11</strain>
    </source>
</reference>